<evidence type="ECO:0000313" key="3">
    <source>
        <dbReference type="Proteomes" id="UP000035760"/>
    </source>
</evidence>
<comment type="similarity">
    <text evidence="1">Belongs to the UPF0175 family.</text>
</comment>
<organism evidence="2 3">
    <name type="scientific">Candidatus Competibacter denitrificans Run_A_D11</name>
    <dbReference type="NCBI Taxonomy" id="1400863"/>
    <lineage>
        <taxon>Bacteria</taxon>
        <taxon>Pseudomonadati</taxon>
        <taxon>Pseudomonadota</taxon>
        <taxon>Gammaproteobacteria</taxon>
        <taxon>Candidatus Competibacteraceae</taxon>
        <taxon>Candidatus Competibacter</taxon>
    </lineage>
</organism>
<proteinExistence type="inferred from homology"/>
<comment type="caution">
    <text evidence="2">The sequence shown here is derived from an EMBL/GenBank/DDBJ whole genome shotgun (WGS) entry which is preliminary data.</text>
</comment>
<protein>
    <submittedName>
        <fullName evidence="2">Uncharacterized protein</fullName>
    </submittedName>
</protein>
<reference evidence="2" key="2">
    <citation type="submission" date="2014-03" db="EMBL/GenBank/DDBJ databases">
        <title>Candidatus Competibacter-lineage genomes retrieved from metagenomes reveal functional metabolic diversity.</title>
        <authorList>
            <person name="McIlroy S.J."/>
            <person name="Albertsen M."/>
            <person name="Andresen E.K."/>
            <person name="Saunders A.M."/>
            <person name="Kristiansen R."/>
            <person name="Stokholm-Bjerregaard M."/>
            <person name="Nielsen K.L."/>
            <person name="Nielsen P.H."/>
        </authorList>
    </citation>
    <scope>NUCLEOTIDE SEQUENCE</scope>
    <source>
        <strain evidence="2">Run_A_D11</strain>
    </source>
</reference>
<dbReference type="EMBL" id="CBTJ020000063">
    <property type="protein sequence ID" value="CDI03527.1"/>
    <property type="molecule type" value="Genomic_DNA"/>
</dbReference>
<dbReference type="InterPro" id="IPR005368">
    <property type="entry name" value="UPF0175"/>
</dbReference>
<sequence>MPDAATATLEIPQTVLDAAQMNAHELRRELALTLYAQHRLSLGKARELAGLSLWEFRQWLATRRIETHYDETDLQDDLTTLRALGRLP</sequence>
<accession>W6M768</accession>
<dbReference type="Pfam" id="PF03683">
    <property type="entry name" value="UPF0175"/>
    <property type="match status" value="1"/>
</dbReference>
<dbReference type="PANTHER" id="PTHR37525">
    <property type="entry name" value="UPF0175 PROTEIN SSL1255"/>
    <property type="match status" value="1"/>
</dbReference>
<dbReference type="AlphaFoldDB" id="W6M768"/>
<dbReference type="PANTHER" id="PTHR37525:SF1">
    <property type="entry name" value="UPF0175 PROTEIN SSL1255"/>
    <property type="match status" value="1"/>
</dbReference>
<dbReference type="InterPro" id="IPR052264">
    <property type="entry name" value="UPF0175_domain"/>
</dbReference>
<evidence type="ECO:0000256" key="1">
    <source>
        <dbReference type="ARBA" id="ARBA00005651"/>
    </source>
</evidence>
<evidence type="ECO:0000313" key="2">
    <source>
        <dbReference type="EMBL" id="CDI03527.1"/>
    </source>
</evidence>
<dbReference type="OrthoDB" id="5772658at2"/>
<gene>
    <name evidence="2" type="ORF">BN873_540002</name>
</gene>
<name>W6M768_9GAMM</name>
<dbReference type="STRING" id="1400863.BN873_540002"/>
<dbReference type="RefSeq" id="WP_048674305.1">
    <property type="nucleotide sequence ID" value="NZ_CBTJ020000063.1"/>
</dbReference>
<reference evidence="2" key="1">
    <citation type="submission" date="2013-07" db="EMBL/GenBank/DDBJ databases">
        <authorList>
            <person name="McIlroy S."/>
        </authorList>
    </citation>
    <scope>NUCLEOTIDE SEQUENCE [LARGE SCALE GENOMIC DNA]</scope>
    <source>
        <strain evidence="2">Run_A_D11</strain>
    </source>
</reference>
<keyword evidence="3" id="KW-1185">Reference proteome</keyword>
<dbReference type="Proteomes" id="UP000035760">
    <property type="component" value="Unassembled WGS sequence"/>
</dbReference>